<proteinExistence type="predicted"/>
<gene>
    <name evidence="3" type="ORF">GCM10007415_20480</name>
</gene>
<dbReference type="InterPro" id="IPR041700">
    <property type="entry name" value="OMP_b-brl_3"/>
</dbReference>
<sequence>MGTVIDTASSKTLAKSSIVLVHAQDSMLYRFTRTDESGRFQMEGLDTGAYILFATFPEYADYVEHFTLDSTASTVDLGHLGLVLRAKLLEEVLVNRSQAITIRGDTTEYDAASFTIQPNSKVEDLLKQLPGIQVDQDGKITAQGQTVNKVLVDGEEFFGDDPTLVTRNLRGDMVDKVQLYDKRSDQAEFTGVDDGERSKTLNIKLKEDKKKGYFGKVDVGAGTNEMYQGQAMFNRFNNKQRFSAFGTIGNTGRTGLSWQDADRYAPSGSTTLTDDGGIMISMGGGQDDIESWGGRYDGRGIPSVLNGGAFYSNKWDDDKQSINGNYKIGELGVKGTSNTISQNNLPTGIINTNSGQTFDRRIFRQRGGAIYDVQLDSTSTLKVTVDGTLRNGETTEFNQSTGTDGDGGMLNQSTRRTTNDTEGQSAYLTALWTKKMRKKGRTLSWEVNETINQSKANGFLFSENSFYSDGGVDSVLLVDQMKVNNSSSSVFNSNVTYSEPFTEALALVLNYRLTANNATSLRQAFNPANGEYTELDSLFSNDFKLNQLSNQLGAIFNFKKGKSTLNFGTRVSRVQFDQTDRYVDSRFERSFTNHNPQLRYQYRFSQQKSFTVSYNGNNTQPSINQIQPVTVNDDPMNIILGNPDLKPSYTNRFNMSYNSFKVIGNQYVYFSGSFSNTNNPIVSNTYTDSVGRNTFQYANLTDKAPMNYYFYGSFSKNLKKWNINVGGGLNTNGNIYYNLTNGELNKTQSTTYSGTLNLRQYIQKKYDFYLTFGPTYTYGESSLQRQQNNNGWGLNGNYSFNIYLPLKFQISSEGRYTYTAATQSFDENFERLIVDASVSKKFLKDETLRFSVGVNDIFNQNVGFSRYANNNIISQNRYTTITRFLMFSLAWDFNKMGGASIQN</sequence>
<dbReference type="SUPFAM" id="SSF56935">
    <property type="entry name" value="Porins"/>
    <property type="match status" value="1"/>
</dbReference>
<evidence type="ECO:0000313" key="3">
    <source>
        <dbReference type="EMBL" id="GGG86754.1"/>
    </source>
</evidence>
<dbReference type="Proteomes" id="UP000660862">
    <property type="component" value="Unassembled WGS sequence"/>
</dbReference>
<dbReference type="EMBL" id="BMER01000001">
    <property type="protein sequence ID" value="GGG86754.1"/>
    <property type="molecule type" value="Genomic_DNA"/>
</dbReference>
<keyword evidence="3" id="KW-0176">Collagen</keyword>
<reference evidence="3" key="1">
    <citation type="journal article" date="2014" name="Int. J. Syst. Evol. Microbiol.">
        <title>Complete genome sequence of Corynebacterium casei LMG S-19264T (=DSM 44701T), isolated from a smear-ripened cheese.</title>
        <authorList>
            <consortium name="US DOE Joint Genome Institute (JGI-PGF)"/>
            <person name="Walter F."/>
            <person name="Albersmeier A."/>
            <person name="Kalinowski J."/>
            <person name="Ruckert C."/>
        </authorList>
    </citation>
    <scope>NUCLEOTIDE SEQUENCE</scope>
    <source>
        <strain evidence="3">CGMCC 1.12195</strain>
    </source>
</reference>
<organism evidence="3 4">
    <name type="scientific">Parapedobacter pyrenivorans</name>
    <dbReference type="NCBI Taxonomy" id="1305674"/>
    <lineage>
        <taxon>Bacteria</taxon>
        <taxon>Pseudomonadati</taxon>
        <taxon>Bacteroidota</taxon>
        <taxon>Sphingobacteriia</taxon>
        <taxon>Sphingobacteriales</taxon>
        <taxon>Sphingobacteriaceae</taxon>
        <taxon>Parapedobacter</taxon>
    </lineage>
</organism>
<dbReference type="AlphaFoldDB" id="A0A917HQ47"/>
<name>A0A917HQ47_9SPHI</name>
<feature type="compositionally biased region" description="Polar residues" evidence="1">
    <location>
        <begin position="392"/>
        <end position="403"/>
    </location>
</feature>
<feature type="compositionally biased region" description="Polar residues" evidence="1">
    <location>
        <begin position="410"/>
        <end position="422"/>
    </location>
</feature>
<comment type="caution">
    <text evidence="3">The sequence shown here is derived from an EMBL/GenBank/DDBJ whole genome shotgun (WGS) entry which is preliminary data.</text>
</comment>
<evidence type="ECO:0000256" key="1">
    <source>
        <dbReference type="SAM" id="MobiDB-lite"/>
    </source>
</evidence>
<evidence type="ECO:0000259" key="2">
    <source>
        <dbReference type="Pfam" id="PF14905"/>
    </source>
</evidence>
<accession>A0A917HQ47</accession>
<protein>
    <submittedName>
        <fullName evidence="3">Collagen-binding protein</fullName>
    </submittedName>
</protein>
<evidence type="ECO:0000313" key="4">
    <source>
        <dbReference type="Proteomes" id="UP000660862"/>
    </source>
</evidence>
<reference evidence="3" key="2">
    <citation type="submission" date="2020-09" db="EMBL/GenBank/DDBJ databases">
        <authorList>
            <person name="Sun Q."/>
            <person name="Zhou Y."/>
        </authorList>
    </citation>
    <scope>NUCLEOTIDE SEQUENCE</scope>
    <source>
        <strain evidence="3">CGMCC 1.12195</strain>
    </source>
</reference>
<dbReference type="Pfam" id="PF13620">
    <property type="entry name" value="CarboxypepD_reg"/>
    <property type="match status" value="1"/>
</dbReference>
<dbReference type="SUPFAM" id="SSF49478">
    <property type="entry name" value="Cna protein B-type domain"/>
    <property type="match status" value="1"/>
</dbReference>
<keyword evidence="4" id="KW-1185">Reference proteome</keyword>
<dbReference type="Gene3D" id="2.60.40.1120">
    <property type="entry name" value="Carboxypeptidase-like, regulatory domain"/>
    <property type="match status" value="1"/>
</dbReference>
<feature type="region of interest" description="Disordered" evidence="1">
    <location>
        <begin position="392"/>
        <end position="422"/>
    </location>
</feature>
<dbReference type="Pfam" id="PF14905">
    <property type="entry name" value="OMP_b-brl_3"/>
    <property type="match status" value="1"/>
</dbReference>
<feature type="domain" description="Outer membrane protein beta-barrel" evidence="2">
    <location>
        <begin position="434"/>
        <end position="772"/>
    </location>
</feature>